<reference evidence="1" key="2">
    <citation type="submission" date="2017-06" db="EMBL/GenBank/DDBJ databases">
        <title>WGS assembly of Brachypodium distachyon.</title>
        <authorList>
            <consortium name="The International Brachypodium Initiative"/>
            <person name="Lucas S."/>
            <person name="Harmon-Smith M."/>
            <person name="Lail K."/>
            <person name="Tice H."/>
            <person name="Grimwood J."/>
            <person name="Bruce D."/>
            <person name="Barry K."/>
            <person name="Shu S."/>
            <person name="Lindquist E."/>
            <person name="Wang M."/>
            <person name="Pitluck S."/>
            <person name="Vogel J.P."/>
            <person name="Garvin D.F."/>
            <person name="Mockler T.C."/>
            <person name="Schmutz J."/>
            <person name="Rokhsar D."/>
            <person name="Bevan M.W."/>
        </authorList>
    </citation>
    <scope>NUCLEOTIDE SEQUENCE</scope>
    <source>
        <strain evidence="1">Bd21</strain>
    </source>
</reference>
<dbReference type="InParanoid" id="A0A0Q3JS06"/>
<proteinExistence type="predicted"/>
<protein>
    <submittedName>
        <fullName evidence="1 2">Uncharacterized protein</fullName>
    </submittedName>
</protein>
<accession>A0A0Q3JS06</accession>
<keyword evidence="3" id="KW-1185">Reference proteome</keyword>
<dbReference type="EMBL" id="CM000882">
    <property type="protein sequence ID" value="KQK01225.1"/>
    <property type="molecule type" value="Genomic_DNA"/>
</dbReference>
<evidence type="ECO:0000313" key="2">
    <source>
        <dbReference type="EnsemblPlants" id="KQK01225"/>
    </source>
</evidence>
<dbReference type="AlphaFoldDB" id="A0A0Q3JS06"/>
<name>A0A0Q3JS06_BRADI</name>
<dbReference type="EnsemblPlants" id="KQK01225">
    <property type="protein sequence ID" value="KQK01225"/>
    <property type="gene ID" value="BRADI_3g54582v3"/>
</dbReference>
<dbReference type="Gramene" id="KQK01225">
    <property type="protein sequence ID" value="KQK01225"/>
    <property type="gene ID" value="BRADI_3g54582v3"/>
</dbReference>
<evidence type="ECO:0000313" key="3">
    <source>
        <dbReference type="Proteomes" id="UP000008810"/>
    </source>
</evidence>
<dbReference type="Proteomes" id="UP000008810">
    <property type="component" value="Chromosome 3"/>
</dbReference>
<dbReference type="STRING" id="15368.A0A0Q3JS06"/>
<evidence type="ECO:0000313" key="1">
    <source>
        <dbReference type="EMBL" id="KQK01225.1"/>
    </source>
</evidence>
<reference evidence="1 2" key="1">
    <citation type="journal article" date="2010" name="Nature">
        <title>Genome sequencing and analysis of the model grass Brachypodium distachyon.</title>
        <authorList>
            <consortium name="International Brachypodium Initiative"/>
        </authorList>
    </citation>
    <scope>NUCLEOTIDE SEQUENCE [LARGE SCALE GENOMIC DNA]</scope>
    <source>
        <strain evidence="1 2">Bd21</strain>
    </source>
</reference>
<organism evidence="1">
    <name type="scientific">Brachypodium distachyon</name>
    <name type="common">Purple false brome</name>
    <name type="synonym">Trachynia distachya</name>
    <dbReference type="NCBI Taxonomy" id="15368"/>
    <lineage>
        <taxon>Eukaryota</taxon>
        <taxon>Viridiplantae</taxon>
        <taxon>Streptophyta</taxon>
        <taxon>Embryophyta</taxon>
        <taxon>Tracheophyta</taxon>
        <taxon>Spermatophyta</taxon>
        <taxon>Magnoliopsida</taxon>
        <taxon>Liliopsida</taxon>
        <taxon>Poales</taxon>
        <taxon>Poaceae</taxon>
        <taxon>BOP clade</taxon>
        <taxon>Pooideae</taxon>
        <taxon>Stipodae</taxon>
        <taxon>Brachypodieae</taxon>
        <taxon>Brachypodium</taxon>
    </lineage>
</organism>
<sequence length="75" mass="8522">MDDHIEVSIGQQRVRLYIITGVKEISWHRIDDLLSASDDAISRGVRWKRRLVESLGLLPQPTRQVAHRAAIAHLG</sequence>
<gene>
    <name evidence="1" type="ORF">BRADI_3g54582v3</name>
</gene>
<reference evidence="2" key="3">
    <citation type="submission" date="2018-08" db="UniProtKB">
        <authorList>
            <consortium name="EnsemblPlants"/>
        </authorList>
    </citation>
    <scope>IDENTIFICATION</scope>
    <source>
        <strain evidence="2">cv. Bd21</strain>
    </source>
</reference>